<protein>
    <submittedName>
        <fullName evidence="1">Uncharacterized protein</fullName>
    </submittedName>
</protein>
<evidence type="ECO:0000313" key="2">
    <source>
        <dbReference type="Proteomes" id="UP000814176"/>
    </source>
</evidence>
<evidence type="ECO:0000313" key="1">
    <source>
        <dbReference type="EMBL" id="KAH9835329.1"/>
    </source>
</evidence>
<accession>A0ABQ8KCK0</accession>
<name>A0ABQ8KCK0_9APHY</name>
<gene>
    <name evidence="1" type="ORF">C8Q71DRAFT_765231</name>
</gene>
<comment type="caution">
    <text evidence="1">The sequence shown here is derived from an EMBL/GenBank/DDBJ whole genome shotgun (WGS) entry which is preliminary data.</text>
</comment>
<keyword evidence="2" id="KW-1185">Reference proteome</keyword>
<dbReference type="Proteomes" id="UP000814176">
    <property type="component" value="Unassembled WGS sequence"/>
</dbReference>
<dbReference type="GeneID" id="72004849"/>
<dbReference type="RefSeq" id="XP_047777762.1">
    <property type="nucleotide sequence ID" value="XM_047924117.1"/>
</dbReference>
<reference evidence="1 2" key="1">
    <citation type="journal article" date="2021" name="Environ. Microbiol.">
        <title>Gene family expansions and transcriptome signatures uncover fungal adaptations to wood decay.</title>
        <authorList>
            <person name="Hage H."/>
            <person name="Miyauchi S."/>
            <person name="Viragh M."/>
            <person name="Drula E."/>
            <person name="Min B."/>
            <person name="Chaduli D."/>
            <person name="Navarro D."/>
            <person name="Favel A."/>
            <person name="Norest M."/>
            <person name="Lesage-Meessen L."/>
            <person name="Balint B."/>
            <person name="Merenyi Z."/>
            <person name="de Eugenio L."/>
            <person name="Morin E."/>
            <person name="Martinez A.T."/>
            <person name="Baldrian P."/>
            <person name="Stursova M."/>
            <person name="Martinez M.J."/>
            <person name="Novotny C."/>
            <person name="Magnuson J.K."/>
            <person name="Spatafora J.W."/>
            <person name="Maurice S."/>
            <person name="Pangilinan J."/>
            <person name="Andreopoulos W."/>
            <person name="LaButti K."/>
            <person name="Hundley H."/>
            <person name="Na H."/>
            <person name="Kuo A."/>
            <person name="Barry K."/>
            <person name="Lipzen A."/>
            <person name="Henrissat B."/>
            <person name="Riley R."/>
            <person name="Ahrendt S."/>
            <person name="Nagy L.G."/>
            <person name="Grigoriev I.V."/>
            <person name="Martin F."/>
            <person name="Rosso M.N."/>
        </authorList>
    </citation>
    <scope>NUCLEOTIDE SEQUENCE [LARGE SCALE GENOMIC DNA]</scope>
    <source>
        <strain evidence="1 2">CIRM-BRFM 1785</strain>
    </source>
</reference>
<sequence length="75" mass="8399">MATLQSDKLMRQQVEECISTLQEDIVAAFEALDPAVPKSKRDYMDRPVDPPETRDATRFAWPHVGSGQVVSRPSV</sequence>
<organism evidence="1 2">
    <name type="scientific">Rhodofomes roseus</name>
    <dbReference type="NCBI Taxonomy" id="34475"/>
    <lineage>
        <taxon>Eukaryota</taxon>
        <taxon>Fungi</taxon>
        <taxon>Dikarya</taxon>
        <taxon>Basidiomycota</taxon>
        <taxon>Agaricomycotina</taxon>
        <taxon>Agaricomycetes</taxon>
        <taxon>Polyporales</taxon>
        <taxon>Rhodofomes</taxon>
    </lineage>
</organism>
<proteinExistence type="predicted"/>
<dbReference type="EMBL" id="JADCUA010000013">
    <property type="protein sequence ID" value="KAH9835329.1"/>
    <property type="molecule type" value="Genomic_DNA"/>
</dbReference>